<protein>
    <submittedName>
        <fullName evidence="1">Uncharacterized protein</fullName>
    </submittedName>
</protein>
<evidence type="ECO:0000313" key="1">
    <source>
        <dbReference type="EMBL" id="GAG40114.1"/>
    </source>
</evidence>
<dbReference type="EMBL" id="BARS01047468">
    <property type="protein sequence ID" value="GAG40114.1"/>
    <property type="molecule type" value="Genomic_DNA"/>
</dbReference>
<dbReference type="AlphaFoldDB" id="X0XA90"/>
<organism evidence="1">
    <name type="scientific">marine sediment metagenome</name>
    <dbReference type="NCBI Taxonomy" id="412755"/>
    <lineage>
        <taxon>unclassified sequences</taxon>
        <taxon>metagenomes</taxon>
        <taxon>ecological metagenomes</taxon>
    </lineage>
</organism>
<sequence length="123" mass="13636">MVGTKASKYAIGFLIAVAVIVGVIFAEIFHSVFDKASQVDTSPDVIVLDEGRIVAARAYYVNKLSAKDVENEKLRAALKELKQNPEVITKFVVTAKAQRETLPLENDEDYFRFHGELRGGYDG</sequence>
<reference evidence="1" key="1">
    <citation type="journal article" date="2014" name="Front. Microbiol.">
        <title>High frequency of phylogenetically diverse reductive dehalogenase-homologous genes in deep subseafloor sedimentary metagenomes.</title>
        <authorList>
            <person name="Kawai M."/>
            <person name="Futagami T."/>
            <person name="Toyoda A."/>
            <person name="Takaki Y."/>
            <person name="Nishi S."/>
            <person name="Hori S."/>
            <person name="Arai W."/>
            <person name="Tsubouchi T."/>
            <person name="Morono Y."/>
            <person name="Uchiyama I."/>
            <person name="Ito T."/>
            <person name="Fujiyama A."/>
            <person name="Inagaki F."/>
            <person name="Takami H."/>
        </authorList>
    </citation>
    <scope>NUCLEOTIDE SEQUENCE</scope>
    <source>
        <strain evidence="1">Expedition CK06-06</strain>
    </source>
</reference>
<gene>
    <name evidence="1" type="ORF">S01H1_71292</name>
</gene>
<feature type="non-terminal residue" evidence="1">
    <location>
        <position position="123"/>
    </location>
</feature>
<accession>X0XA90</accession>
<name>X0XA90_9ZZZZ</name>
<comment type="caution">
    <text evidence="1">The sequence shown here is derived from an EMBL/GenBank/DDBJ whole genome shotgun (WGS) entry which is preliminary data.</text>
</comment>
<proteinExistence type="predicted"/>